<protein>
    <submittedName>
        <fullName evidence="1">Uncharacterized protein</fullName>
    </submittedName>
</protein>
<name>A0ACC0KZ69_CHOFU</name>
<accession>A0ACC0KZ69</accession>
<reference evidence="1 2" key="1">
    <citation type="journal article" date="2022" name="Genome Biol. Evol.">
        <title>The Spruce Budworm Genome: Reconstructing the Evolutionary History of Antifreeze Proteins.</title>
        <authorList>
            <person name="Beliveau C."/>
            <person name="Gagne P."/>
            <person name="Picq S."/>
            <person name="Vernygora O."/>
            <person name="Keeling C.I."/>
            <person name="Pinkney K."/>
            <person name="Doucet D."/>
            <person name="Wen F."/>
            <person name="Johnston J.S."/>
            <person name="Maaroufi H."/>
            <person name="Boyle B."/>
            <person name="Laroche J."/>
            <person name="Dewar K."/>
            <person name="Juretic N."/>
            <person name="Blackburn G."/>
            <person name="Nisole A."/>
            <person name="Brunet B."/>
            <person name="Brandao M."/>
            <person name="Lumley L."/>
            <person name="Duan J."/>
            <person name="Quan G."/>
            <person name="Lucarotti C.J."/>
            <person name="Roe A.D."/>
            <person name="Sperling F.A.H."/>
            <person name="Levesque R.C."/>
            <person name="Cusson M."/>
        </authorList>
    </citation>
    <scope>NUCLEOTIDE SEQUENCE [LARGE SCALE GENOMIC DNA]</scope>
    <source>
        <strain evidence="1">Glfc:IPQL:Cfum</strain>
    </source>
</reference>
<comment type="caution">
    <text evidence="1">The sequence shown here is derived from an EMBL/GenBank/DDBJ whole genome shotgun (WGS) entry which is preliminary data.</text>
</comment>
<gene>
    <name evidence="1" type="ORF">MSG28_005564</name>
</gene>
<evidence type="ECO:0000313" key="2">
    <source>
        <dbReference type="Proteomes" id="UP001064048"/>
    </source>
</evidence>
<organism evidence="1 2">
    <name type="scientific">Choristoneura fumiferana</name>
    <name type="common">Spruce budworm moth</name>
    <name type="synonym">Archips fumiferana</name>
    <dbReference type="NCBI Taxonomy" id="7141"/>
    <lineage>
        <taxon>Eukaryota</taxon>
        <taxon>Metazoa</taxon>
        <taxon>Ecdysozoa</taxon>
        <taxon>Arthropoda</taxon>
        <taxon>Hexapoda</taxon>
        <taxon>Insecta</taxon>
        <taxon>Pterygota</taxon>
        <taxon>Neoptera</taxon>
        <taxon>Endopterygota</taxon>
        <taxon>Lepidoptera</taxon>
        <taxon>Glossata</taxon>
        <taxon>Ditrysia</taxon>
        <taxon>Tortricoidea</taxon>
        <taxon>Tortricidae</taxon>
        <taxon>Tortricinae</taxon>
        <taxon>Choristoneura</taxon>
    </lineage>
</organism>
<sequence>MLCPAESLHLLFTPKRGYRRAAAELRVPRVGERGAAQPDRGGVRRRRSQQTRRTPPHDYLRDPTAPTAGIMEPREKNGATMLPSRSVTPRRWEVDALMRLRLQEQLASGKLALQSLADLLVEGIYEATELMSQGHLEEAYRVSQKAFLAAEAAFADPSLLALLYAIYIPLFLPIMFPVVLSLKNLFLWIRGKPLHKERLTKYQSIFSNITNIM</sequence>
<keyword evidence="2" id="KW-1185">Reference proteome</keyword>
<evidence type="ECO:0000313" key="1">
    <source>
        <dbReference type="EMBL" id="KAI8441881.1"/>
    </source>
</evidence>
<dbReference type="Proteomes" id="UP001064048">
    <property type="component" value="Chromosome 9"/>
</dbReference>
<dbReference type="EMBL" id="CM046109">
    <property type="protein sequence ID" value="KAI8441881.1"/>
    <property type="molecule type" value="Genomic_DNA"/>
</dbReference>
<proteinExistence type="predicted"/>